<evidence type="ECO:0000259" key="3">
    <source>
        <dbReference type="PROSITE" id="PS50157"/>
    </source>
</evidence>
<protein>
    <recommendedName>
        <fullName evidence="3">C2H2-type domain-containing protein</fullName>
    </recommendedName>
</protein>
<dbReference type="InterPro" id="IPR013087">
    <property type="entry name" value="Znf_C2H2_type"/>
</dbReference>
<reference evidence="4 5" key="1">
    <citation type="submission" date="2017-06" db="EMBL/GenBank/DDBJ databases">
        <title>A platform for efficient transgenesis in Macrostomum lignano, a flatworm model organism for stem cell research.</title>
        <authorList>
            <person name="Berezikov E."/>
        </authorList>
    </citation>
    <scope>NUCLEOTIDE SEQUENCE [LARGE SCALE GENOMIC DNA]</scope>
    <source>
        <strain evidence="4">DV1</strain>
        <tissue evidence="4">Whole organism</tissue>
    </source>
</reference>
<dbReference type="Proteomes" id="UP000215902">
    <property type="component" value="Unassembled WGS sequence"/>
</dbReference>
<dbReference type="PROSITE" id="PS00028">
    <property type="entry name" value="ZINC_FINGER_C2H2_1"/>
    <property type="match status" value="1"/>
</dbReference>
<evidence type="ECO:0000256" key="1">
    <source>
        <dbReference type="PROSITE-ProRule" id="PRU00042"/>
    </source>
</evidence>
<feature type="domain" description="C2H2-type" evidence="3">
    <location>
        <begin position="39"/>
        <end position="71"/>
    </location>
</feature>
<dbReference type="AlphaFoldDB" id="A0A267GFR6"/>
<dbReference type="EMBL" id="NIVC01000387">
    <property type="protein sequence ID" value="PAA84119.1"/>
    <property type="molecule type" value="Genomic_DNA"/>
</dbReference>
<keyword evidence="5" id="KW-1185">Reference proteome</keyword>
<keyword evidence="1" id="KW-0863">Zinc-finger</keyword>
<keyword evidence="1" id="KW-0479">Metal-binding</keyword>
<feature type="region of interest" description="Disordered" evidence="2">
    <location>
        <begin position="64"/>
        <end position="96"/>
    </location>
</feature>
<organism evidence="4 5">
    <name type="scientific">Macrostomum lignano</name>
    <dbReference type="NCBI Taxonomy" id="282301"/>
    <lineage>
        <taxon>Eukaryota</taxon>
        <taxon>Metazoa</taxon>
        <taxon>Spiralia</taxon>
        <taxon>Lophotrochozoa</taxon>
        <taxon>Platyhelminthes</taxon>
        <taxon>Rhabditophora</taxon>
        <taxon>Macrostomorpha</taxon>
        <taxon>Macrostomida</taxon>
        <taxon>Macrostomidae</taxon>
        <taxon>Macrostomum</taxon>
    </lineage>
</organism>
<name>A0A267GFR6_9PLAT</name>
<evidence type="ECO:0000313" key="4">
    <source>
        <dbReference type="EMBL" id="PAA84119.1"/>
    </source>
</evidence>
<sequence>SRIEFPPVEEIQRQCHELEALLDGEGDGDESGSAKRRDRPCPLCGRQFRLLANLRRHLRLRHALLHRQESPEQPPRKRSRPTGPAKKPGWAGASGEWRSAEVASHAELTAWRLSHEASVGCRYYVSSLRREGGGGEPGAVRYCVHSCSAGWRTRLACPARIIASRRPGGLAGYRIRYSLLHRHHPEHRPPARTRFSAGEASHVPDVRARALRSALLSTEEPDRLCDPRLARRLTREALRGHALGGQQPWQAVEERLLTELAAGPASPLLLCQFRRSWCFRNRVRLGAGFHPSDGALGCALTLQAPSERQLLAQRLSSAEALVIDCVYESSDPEELSVLCLLLLDAEGRPQTGGWLLTDRVTETRVEDWLRCCVTAAADSPRSDSGCAFTGWLLLPPGLLGATAGARVFPRAAGCFAERLQLLRSWRRCLQARPDQWDVAALLLLELHAAAVQPQLGRASAALSEFARKFRRVSPELAARADRLARWPQLWADAAKPARLRWVEMRLHSNPGLLGLLPLHFAGRTRRPDRLLALVLEAADWRRSCCELDDDLDSHRESLAGDTATAPVTAAFRTDAPAIHSGPAWPDLADQFCPREIQAQLAGQPCLVAGSQLVRRVRSVCPERLCFRLCPSAACAGLCPHLYRCDCRPAGQTGFCRHVHRAHADLTARLLHTPAAEAVRRATVAEQPLLLPARPSDQLLVEAELGLSAEPHQQPHQLAAAASSATVPTHSAELQVWLPDAPLPPQPLISSDLSPRAQQLISLLLDD</sequence>
<dbReference type="PROSITE" id="PS50157">
    <property type="entry name" value="ZINC_FINGER_C2H2_2"/>
    <property type="match status" value="1"/>
</dbReference>
<evidence type="ECO:0000313" key="5">
    <source>
        <dbReference type="Proteomes" id="UP000215902"/>
    </source>
</evidence>
<evidence type="ECO:0000256" key="2">
    <source>
        <dbReference type="SAM" id="MobiDB-lite"/>
    </source>
</evidence>
<dbReference type="GO" id="GO:0008270">
    <property type="term" value="F:zinc ion binding"/>
    <property type="evidence" value="ECO:0007669"/>
    <property type="project" value="UniProtKB-KW"/>
</dbReference>
<feature type="non-terminal residue" evidence="4">
    <location>
        <position position="1"/>
    </location>
</feature>
<gene>
    <name evidence="4" type="ORF">BOX15_Mlig033309g4</name>
</gene>
<comment type="caution">
    <text evidence="4">The sequence shown here is derived from an EMBL/GenBank/DDBJ whole genome shotgun (WGS) entry which is preliminary data.</text>
</comment>
<accession>A0A267GFR6</accession>
<proteinExistence type="predicted"/>
<keyword evidence="1" id="KW-0862">Zinc</keyword>